<comment type="caution">
    <text evidence="2">The sequence shown here is derived from an EMBL/GenBank/DDBJ whole genome shotgun (WGS) entry which is preliminary data.</text>
</comment>
<dbReference type="InterPro" id="IPR003582">
    <property type="entry name" value="ShKT_dom"/>
</dbReference>
<dbReference type="Proteomes" id="UP000242188">
    <property type="component" value="Unassembled WGS sequence"/>
</dbReference>
<gene>
    <name evidence="2" type="ORF">KP79_PYT04554</name>
</gene>
<protein>
    <recommendedName>
        <fullName evidence="1">ShKT domain-containing protein</fullName>
    </recommendedName>
</protein>
<name>A0A210QQD0_MIZYE</name>
<dbReference type="EMBL" id="NEDP02002418">
    <property type="protein sequence ID" value="OWF50908.1"/>
    <property type="molecule type" value="Genomic_DNA"/>
</dbReference>
<feature type="domain" description="ShKT" evidence="1">
    <location>
        <begin position="66"/>
        <end position="100"/>
    </location>
</feature>
<accession>A0A210QQD0</accession>
<reference evidence="2 3" key="1">
    <citation type="journal article" date="2017" name="Nat. Ecol. Evol.">
        <title>Scallop genome provides insights into evolution of bilaterian karyotype and development.</title>
        <authorList>
            <person name="Wang S."/>
            <person name="Zhang J."/>
            <person name="Jiao W."/>
            <person name="Li J."/>
            <person name="Xun X."/>
            <person name="Sun Y."/>
            <person name="Guo X."/>
            <person name="Huan P."/>
            <person name="Dong B."/>
            <person name="Zhang L."/>
            <person name="Hu X."/>
            <person name="Sun X."/>
            <person name="Wang J."/>
            <person name="Zhao C."/>
            <person name="Wang Y."/>
            <person name="Wang D."/>
            <person name="Huang X."/>
            <person name="Wang R."/>
            <person name="Lv J."/>
            <person name="Li Y."/>
            <person name="Zhang Z."/>
            <person name="Liu B."/>
            <person name="Lu W."/>
            <person name="Hui Y."/>
            <person name="Liang J."/>
            <person name="Zhou Z."/>
            <person name="Hou R."/>
            <person name="Li X."/>
            <person name="Liu Y."/>
            <person name="Li H."/>
            <person name="Ning X."/>
            <person name="Lin Y."/>
            <person name="Zhao L."/>
            <person name="Xing Q."/>
            <person name="Dou J."/>
            <person name="Li Y."/>
            <person name="Mao J."/>
            <person name="Guo H."/>
            <person name="Dou H."/>
            <person name="Li T."/>
            <person name="Mu C."/>
            <person name="Jiang W."/>
            <person name="Fu Q."/>
            <person name="Fu X."/>
            <person name="Miao Y."/>
            <person name="Liu J."/>
            <person name="Yu Q."/>
            <person name="Li R."/>
            <person name="Liao H."/>
            <person name="Li X."/>
            <person name="Kong Y."/>
            <person name="Jiang Z."/>
            <person name="Chourrout D."/>
            <person name="Li R."/>
            <person name="Bao Z."/>
        </authorList>
    </citation>
    <scope>NUCLEOTIDE SEQUENCE [LARGE SCALE GENOMIC DNA]</scope>
    <source>
        <strain evidence="2 3">PY_sf001</strain>
    </source>
</reference>
<feature type="domain" description="ShKT" evidence="1">
    <location>
        <begin position="21"/>
        <end position="55"/>
    </location>
</feature>
<dbReference type="AlphaFoldDB" id="A0A210QQD0"/>
<proteinExistence type="predicted"/>
<evidence type="ECO:0000259" key="1">
    <source>
        <dbReference type="Pfam" id="PF01549"/>
    </source>
</evidence>
<sequence>MHCQASCGVCQGGPTTLPPICMDELDYCDTFDIPKACSDFPKWASEKCRRTCNVCQGGPTTTPPLCVDTLSTCGSFDIPKACEAFPSWATDSCRHTCNVCTVLEPPKVGSPTVVGPTMLPLMSRK</sequence>
<keyword evidence="3" id="KW-1185">Reference proteome</keyword>
<dbReference type="OrthoDB" id="6121024at2759"/>
<evidence type="ECO:0000313" key="3">
    <source>
        <dbReference type="Proteomes" id="UP000242188"/>
    </source>
</evidence>
<dbReference type="Pfam" id="PF01549">
    <property type="entry name" value="ShK"/>
    <property type="match status" value="2"/>
</dbReference>
<organism evidence="2 3">
    <name type="scientific">Mizuhopecten yessoensis</name>
    <name type="common">Japanese scallop</name>
    <name type="synonym">Patinopecten yessoensis</name>
    <dbReference type="NCBI Taxonomy" id="6573"/>
    <lineage>
        <taxon>Eukaryota</taxon>
        <taxon>Metazoa</taxon>
        <taxon>Spiralia</taxon>
        <taxon>Lophotrochozoa</taxon>
        <taxon>Mollusca</taxon>
        <taxon>Bivalvia</taxon>
        <taxon>Autobranchia</taxon>
        <taxon>Pteriomorphia</taxon>
        <taxon>Pectinida</taxon>
        <taxon>Pectinoidea</taxon>
        <taxon>Pectinidae</taxon>
        <taxon>Mizuhopecten</taxon>
    </lineage>
</organism>
<evidence type="ECO:0000313" key="2">
    <source>
        <dbReference type="EMBL" id="OWF50908.1"/>
    </source>
</evidence>